<dbReference type="PANTHER" id="PTHR11575">
    <property type="entry name" value="5'-NUCLEOTIDASE-RELATED"/>
    <property type="match status" value="1"/>
</dbReference>
<evidence type="ECO:0000259" key="2">
    <source>
        <dbReference type="Pfam" id="PF02872"/>
    </source>
</evidence>
<evidence type="ECO:0000313" key="4">
    <source>
        <dbReference type="Proteomes" id="UP000289859"/>
    </source>
</evidence>
<dbReference type="Proteomes" id="UP000289859">
    <property type="component" value="Unassembled WGS sequence"/>
</dbReference>
<dbReference type="Gene3D" id="3.60.21.10">
    <property type="match status" value="1"/>
</dbReference>
<dbReference type="SUPFAM" id="SSF55816">
    <property type="entry name" value="5'-nucleotidase (syn. UDP-sugar hydrolase), C-terminal domain"/>
    <property type="match status" value="1"/>
</dbReference>
<dbReference type="GO" id="GO:0030288">
    <property type="term" value="C:outer membrane-bounded periplasmic space"/>
    <property type="evidence" value="ECO:0007669"/>
    <property type="project" value="TreeGrafter"/>
</dbReference>
<dbReference type="InterPro" id="IPR029052">
    <property type="entry name" value="Metallo-depent_PP-like"/>
</dbReference>
<dbReference type="PANTHER" id="PTHR11575:SF42">
    <property type="entry name" value="SULFUR OXIDATION PROTEIN SOXB"/>
    <property type="match status" value="1"/>
</dbReference>
<gene>
    <name evidence="3" type="ORF">DSM02_2511</name>
</gene>
<name>A0A4Q0P1I0_9FLAO</name>
<dbReference type="PRINTS" id="PR01607">
    <property type="entry name" value="APYRASEFAMLY"/>
</dbReference>
<dbReference type="AlphaFoldDB" id="A0A4Q0P1I0"/>
<keyword evidence="1" id="KW-0378">Hydrolase</keyword>
<sequence length="552" mass="62208">MKMIHRFKLNILVFLSLPVILVNCKTEKVKATDRPNSSGDTLSITILQTADIHGQLDPHPELFREDGKIVFRERGGLAHVKTLFAEERKKSPGRTLIVDGGDLIQGSGYTALSQGKVMPEIIKNMGYDIIIPGNWEVVYGKEVMMEIMQGYDTEVIAQNMVHKGSMDLLFPPYSIQEIEGIRLGFIGINDPDVPVRQNPIFSKGIGFSGLTDDLKKHMEHLKLQERVDVLFLVTHLGIFKQVELANNPLAAQADYILGNDTHERVRKPITGKYAKVTEPGAFGSFVGKLILHFVNGELVGDDYELLDVDPELYPADPGIQDLINRKKAPYKDSLETVIGYTKTPLYRYLTVENPMDNMITNAARWKTGVDIAISNGFRFGNPIVPEPDKPAPITRANLWNLLPVNEKIKTGKATGIQIKNWLEQEMHNAFSQKPTERFGGWLVRFSGMNVVFNSQNKKGHRIERITVNGRPMQDDVYYTLSACLRPGDPIDNLCRMPDVKDVEVKDYTIHEAVEDYLKEMSPVSPKLEGRAYCEYLGTESFSTVPETNYEFH</sequence>
<dbReference type="GO" id="GO:0000166">
    <property type="term" value="F:nucleotide binding"/>
    <property type="evidence" value="ECO:0007669"/>
    <property type="project" value="UniProtKB-KW"/>
</dbReference>
<dbReference type="SUPFAM" id="SSF56300">
    <property type="entry name" value="Metallo-dependent phosphatases"/>
    <property type="match status" value="1"/>
</dbReference>
<evidence type="ECO:0000313" key="3">
    <source>
        <dbReference type="EMBL" id="RXG20340.1"/>
    </source>
</evidence>
<protein>
    <submittedName>
        <fullName evidence="3">5'-nucleotidase</fullName>
    </submittedName>
</protein>
<dbReference type="InterPro" id="IPR006179">
    <property type="entry name" value="5_nucleotidase/apyrase"/>
</dbReference>
<dbReference type="InterPro" id="IPR036907">
    <property type="entry name" value="5'-Nucleotdase_C_sf"/>
</dbReference>
<keyword evidence="4" id="KW-1185">Reference proteome</keyword>
<reference evidence="3 4" key="1">
    <citation type="submission" date="2018-07" db="EMBL/GenBank/DDBJ databases">
        <title>Leeuwenhoekiella genomics.</title>
        <authorList>
            <person name="Tahon G."/>
            <person name="Willems A."/>
        </authorList>
    </citation>
    <scope>NUCLEOTIDE SEQUENCE [LARGE SCALE GENOMIC DNA]</scope>
    <source>
        <strain evidence="3 4">LMG 29608</strain>
    </source>
</reference>
<dbReference type="Pfam" id="PF02872">
    <property type="entry name" value="5_nucleotid_C"/>
    <property type="match status" value="1"/>
</dbReference>
<keyword evidence="1" id="KW-0547">Nucleotide-binding</keyword>
<accession>A0A4Q0P1I0</accession>
<dbReference type="GO" id="GO:0016787">
    <property type="term" value="F:hydrolase activity"/>
    <property type="evidence" value="ECO:0007669"/>
    <property type="project" value="UniProtKB-KW"/>
</dbReference>
<feature type="domain" description="5'-Nucleotidase C-terminal" evidence="2">
    <location>
        <begin position="337"/>
        <end position="480"/>
    </location>
</feature>
<dbReference type="Gene3D" id="3.90.780.10">
    <property type="entry name" value="5'-Nucleotidase, C-terminal domain"/>
    <property type="match status" value="1"/>
</dbReference>
<dbReference type="OrthoDB" id="9775118at2"/>
<dbReference type="GO" id="GO:0009166">
    <property type="term" value="P:nucleotide catabolic process"/>
    <property type="evidence" value="ECO:0007669"/>
    <property type="project" value="InterPro"/>
</dbReference>
<comment type="caution">
    <text evidence="3">The sequence shown here is derived from an EMBL/GenBank/DDBJ whole genome shotgun (WGS) entry which is preliminary data.</text>
</comment>
<dbReference type="EMBL" id="QOVK01000011">
    <property type="protein sequence ID" value="RXG20340.1"/>
    <property type="molecule type" value="Genomic_DNA"/>
</dbReference>
<comment type="similarity">
    <text evidence="1">Belongs to the 5'-nucleotidase family.</text>
</comment>
<evidence type="ECO:0000256" key="1">
    <source>
        <dbReference type="RuleBase" id="RU362119"/>
    </source>
</evidence>
<dbReference type="InterPro" id="IPR008334">
    <property type="entry name" value="5'-Nucleotdase_C"/>
</dbReference>
<organism evidence="3 4">
    <name type="scientific">Leeuwenhoekiella polynyae</name>
    <dbReference type="NCBI Taxonomy" id="1550906"/>
    <lineage>
        <taxon>Bacteria</taxon>
        <taxon>Pseudomonadati</taxon>
        <taxon>Bacteroidota</taxon>
        <taxon>Flavobacteriia</taxon>
        <taxon>Flavobacteriales</taxon>
        <taxon>Flavobacteriaceae</taxon>
        <taxon>Leeuwenhoekiella</taxon>
    </lineage>
</organism>
<proteinExistence type="inferred from homology"/>